<dbReference type="PANTHER" id="PTHR11567">
    <property type="entry name" value="ACID PHOSPHATASE-RELATED"/>
    <property type="match status" value="1"/>
</dbReference>
<dbReference type="Pfam" id="PF09725">
    <property type="entry name" value="Fra10Ac1"/>
    <property type="match status" value="1"/>
</dbReference>
<dbReference type="PANTHER" id="PTHR11567:SF25">
    <property type="entry name" value="PROTEIN FRA10AC1"/>
    <property type="match status" value="1"/>
</dbReference>
<dbReference type="Proteomes" id="UP001651158">
    <property type="component" value="Unassembled WGS sequence"/>
</dbReference>
<name>A0ABR4Q0C2_9CEST</name>
<evidence type="ECO:0000313" key="3">
    <source>
        <dbReference type="Proteomes" id="UP001651158"/>
    </source>
</evidence>
<evidence type="ECO:0000313" key="2">
    <source>
        <dbReference type="EMBL" id="KAL5103097.1"/>
    </source>
</evidence>
<evidence type="ECO:0000256" key="1">
    <source>
        <dbReference type="SAM" id="MobiDB-lite"/>
    </source>
</evidence>
<reference evidence="2 3" key="1">
    <citation type="journal article" date="2022" name="Front. Cell. Infect. Microbiol.">
        <title>The Genomes of Two Strains of Taenia crassiceps the Animal Model for the Study of Human Cysticercosis.</title>
        <authorList>
            <person name="Bobes R.J."/>
            <person name="Estrada K."/>
            <person name="Rios-Valencia D.G."/>
            <person name="Calderon-Gallegos A."/>
            <person name="de la Torre P."/>
            <person name="Carrero J.C."/>
            <person name="Sanchez-Flores A."/>
            <person name="Laclette J.P."/>
        </authorList>
    </citation>
    <scope>NUCLEOTIDE SEQUENCE [LARGE SCALE GENOMIC DNA]</scope>
    <source>
        <strain evidence="2">WFUcys</strain>
    </source>
</reference>
<evidence type="ECO:0008006" key="4">
    <source>
        <dbReference type="Google" id="ProtNLM"/>
    </source>
</evidence>
<sequence length="289" mass="33700">MGEDYTNTNYISDFESDVQSEVGSICSSRAEDDAFSVRTGAKRGSSHLNPSTELKPVTKQRPTPSQMMPLDAYQRHVKMVNDYLQFYGGSRKDFRRDTTNDKRDIDVIKANARFVWESRDNPETWEERLAKHYWDRLYKEYAIADFSRYKEKKLGLRWRSEREVVSGKGQFVCGAVDCSKVEFLRSWEVDFAYKERGEKRNALVKVRLCPTCSQKLNYHKRHSEAVPETSDKEPAGEKEVSPPQEHSESIPGSDLWKAPAAPDQHRPDRRDSQRTQEDEFDDYLKNMFM</sequence>
<dbReference type="InterPro" id="IPR050645">
    <property type="entry name" value="Histidine_acid_phosphatase"/>
</dbReference>
<feature type="region of interest" description="Disordered" evidence="1">
    <location>
        <begin position="220"/>
        <end position="282"/>
    </location>
</feature>
<feature type="compositionally biased region" description="Basic and acidic residues" evidence="1">
    <location>
        <begin position="223"/>
        <end position="248"/>
    </location>
</feature>
<feature type="region of interest" description="Disordered" evidence="1">
    <location>
        <begin position="32"/>
        <end position="66"/>
    </location>
</feature>
<gene>
    <name evidence="2" type="ORF">TcWFU_008449</name>
</gene>
<feature type="compositionally biased region" description="Basic and acidic residues" evidence="1">
    <location>
        <begin position="263"/>
        <end position="277"/>
    </location>
</feature>
<proteinExistence type="predicted"/>
<comment type="caution">
    <text evidence="2">The sequence shown here is derived from an EMBL/GenBank/DDBJ whole genome shotgun (WGS) entry which is preliminary data.</text>
</comment>
<dbReference type="InterPro" id="IPR019129">
    <property type="entry name" value="Folate-sensitive_fs_Fra10Ac1"/>
</dbReference>
<protein>
    <recommendedName>
        <fullName evidence="4">Protein FRA10AC1</fullName>
    </recommendedName>
</protein>
<keyword evidence="3" id="KW-1185">Reference proteome</keyword>
<dbReference type="EMBL" id="JAKROA010000021">
    <property type="protein sequence ID" value="KAL5103097.1"/>
    <property type="molecule type" value="Genomic_DNA"/>
</dbReference>
<accession>A0ABR4Q0C2</accession>
<organism evidence="2 3">
    <name type="scientific">Taenia crassiceps</name>
    <dbReference type="NCBI Taxonomy" id="6207"/>
    <lineage>
        <taxon>Eukaryota</taxon>
        <taxon>Metazoa</taxon>
        <taxon>Spiralia</taxon>
        <taxon>Lophotrochozoa</taxon>
        <taxon>Platyhelminthes</taxon>
        <taxon>Cestoda</taxon>
        <taxon>Eucestoda</taxon>
        <taxon>Cyclophyllidea</taxon>
        <taxon>Taeniidae</taxon>
        <taxon>Taenia</taxon>
    </lineage>
</organism>